<feature type="region of interest" description="Disordered" evidence="1">
    <location>
        <begin position="1"/>
        <end position="55"/>
    </location>
</feature>
<evidence type="ECO:0000313" key="2">
    <source>
        <dbReference type="EMBL" id="JAH08558.1"/>
    </source>
</evidence>
<reference evidence="2" key="1">
    <citation type="submission" date="2014-11" db="EMBL/GenBank/DDBJ databases">
        <authorList>
            <person name="Amaro Gonzalez C."/>
        </authorList>
    </citation>
    <scope>NUCLEOTIDE SEQUENCE</scope>
</reference>
<accession>A0A0E9PXF4</accession>
<sequence length="55" mass="5812">MKSAPWLTPTPEMTQTAGAAEGAHRLDQRCAGWGEDHCQGPGGRPLRRAGSPEAL</sequence>
<organism evidence="2">
    <name type="scientific">Anguilla anguilla</name>
    <name type="common">European freshwater eel</name>
    <name type="synonym">Muraena anguilla</name>
    <dbReference type="NCBI Taxonomy" id="7936"/>
    <lineage>
        <taxon>Eukaryota</taxon>
        <taxon>Metazoa</taxon>
        <taxon>Chordata</taxon>
        <taxon>Craniata</taxon>
        <taxon>Vertebrata</taxon>
        <taxon>Euteleostomi</taxon>
        <taxon>Actinopterygii</taxon>
        <taxon>Neopterygii</taxon>
        <taxon>Teleostei</taxon>
        <taxon>Anguilliformes</taxon>
        <taxon>Anguillidae</taxon>
        <taxon>Anguilla</taxon>
    </lineage>
</organism>
<feature type="compositionally biased region" description="Basic and acidic residues" evidence="1">
    <location>
        <begin position="22"/>
        <end position="38"/>
    </location>
</feature>
<protein>
    <submittedName>
        <fullName evidence="2">Uncharacterized protein</fullName>
    </submittedName>
</protein>
<evidence type="ECO:0000256" key="1">
    <source>
        <dbReference type="SAM" id="MobiDB-lite"/>
    </source>
</evidence>
<dbReference type="AlphaFoldDB" id="A0A0E9PXF4"/>
<dbReference type="EMBL" id="GBXM01100019">
    <property type="protein sequence ID" value="JAH08558.1"/>
    <property type="molecule type" value="Transcribed_RNA"/>
</dbReference>
<proteinExistence type="predicted"/>
<reference evidence="2" key="2">
    <citation type="journal article" date="2015" name="Fish Shellfish Immunol.">
        <title>Early steps in the European eel (Anguilla anguilla)-Vibrio vulnificus interaction in the gills: Role of the RtxA13 toxin.</title>
        <authorList>
            <person name="Callol A."/>
            <person name="Pajuelo D."/>
            <person name="Ebbesson L."/>
            <person name="Teles M."/>
            <person name="MacKenzie S."/>
            <person name="Amaro C."/>
        </authorList>
    </citation>
    <scope>NUCLEOTIDE SEQUENCE</scope>
</reference>
<name>A0A0E9PXF4_ANGAN</name>